<name>A0A7S8CB67_9BACI</name>
<dbReference type="PIRSF" id="PIRSF038973">
    <property type="entry name" value="SpoIIM"/>
    <property type="match status" value="1"/>
</dbReference>
<comment type="function">
    <text evidence="1">Required for complete septum migration and engulfment of the forespore compartment during sporulation. Required for stabilizing and recruiting of SpoIIP to the septal membrane.</text>
</comment>
<dbReference type="AlphaFoldDB" id="A0A7S8CB67"/>
<reference evidence="3 4" key="1">
    <citation type="submission" date="2019-07" db="EMBL/GenBank/DDBJ databases">
        <title>Genome sequence of 2 isolates from Red Sea Mangroves.</title>
        <authorList>
            <person name="Sefrji F."/>
            <person name="Michoud G."/>
            <person name="Merlino G."/>
            <person name="Daffonchio D."/>
        </authorList>
    </citation>
    <scope>NUCLEOTIDE SEQUENCE [LARGE SCALE GENOMIC DNA]</scope>
    <source>
        <strain evidence="3 4">R1DC41</strain>
    </source>
</reference>
<keyword evidence="2" id="KW-1133">Transmembrane helix</keyword>
<dbReference type="InterPro" id="IPR002798">
    <property type="entry name" value="SpoIIM-like"/>
</dbReference>
<comment type="subunit">
    <text evidence="1">Component of the MPD complex composed of SpoIIM, SpoIIP and SpoIID.</text>
</comment>
<comment type="subcellular location">
    <subcellularLocation>
        <location evidence="1">Cell membrane</location>
        <topology evidence="1">Multi-pass membrane protein</topology>
    </subcellularLocation>
    <text evidence="1">Localizes to the sporulation septum and to the second division site within the mother cell. Before the start of engulfment localizes to the septal midpoint, then spreads throughout the septum prior to becoming enriched at the leading edge of the engulfing membrane, where it remains until the completion of membrane migration. Some remain partially trapped at the septum during engulfment and upon completion of engulfment become dispersed in the outer forespore membrane. Localization of the MPD complex to the septal membrane is dependent on SpoIIB.</text>
</comment>
<proteinExistence type="predicted"/>
<sequence>MKRRQQSTILQDHIHTYASIYVFVSILFLMGVLFGAFMVNNLSLVQKEDLFTYLTQFFGDMTEGNIASSQELFQQSFFHNNKFLGIMWLLGISIIGLPILFILLFLKGVVVGFSVGFLVNQMKWNGFLLSFVSVLPQNLLIIPLFIFVTVMATSFSLMLIRTIFIKQRTSQPIGPWIVRYLGVLVLAVVVITCSSGIEAYVSPYLMKIVLLTSP</sequence>
<feature type="transmembrane region" description="Helical" evidence="2">
    <location>
        <begin position="20"/>
        <end position="39"/>
    </location>
</feature>
<dbReference type="Proteomes" id="UP000593626">
    <property type="component" value="Chromosome"/>
</dbReference>
<evidence type="ECO:0000256" key="2">
    <source>
        <dbReference type="SAM" id="Phobius"/>
    </source>
</evidence>
<gene>
    <name evidence="3" type="primary">spoIIM</name>
    <name evidence="3" type="ORF">G8O30_07210</name>
</gene>
<keyword evidence="1 2" id="KW-0472">Membrane</keyword>
<protein>
    <recommendedName>
        <fullName evidence="1">Stage II sporulation protein M</fullName>
    </recommendedName>
</protein>
<dbReference type="EMBL" id="CP049742">
    <property type="protein sequence ID" value="QPC46765.1"/>
    <property type="molecule type" value="Genomic_DNA"/>
</dbReference>
<dbReference type="Pfam" id="PF01944">
    <property type="entry name" value="SpoIIM"/>
    <property type="match status" value="1"/>
</dbReference>
<dbReference type="KEGG" id="mcui:G8O30_07210"/>
<keyword evidence="4" id="KW-1185">Reference proteome</keyword>
<dbReference type="NCBIfam" id="TIGR02831">
    <property type="entry name" value="spo_II_M"/>
    <property type="match status" value="1"/>
</dbReference>
<dbReference type="GO" id="GO:0005886">
    <property type="term" value="C:plasma membrane"/>
    <property type="evidence" value="ECO:0007669"/>
    <property type="project" value="UniProtKB-SubCell"/>
</dbReference>
<evidence type="ECO:0000313" key="4">
    <source>
        <dbReference type="Proteomes" id="UP000593626"/>
    </source>
</evidence>
<keyword evidence="1" id="KW-1003">Cell membrane</keyword>
<keyword evidence="1" id="KW-0749">Sporulation</keyword>
<feature type="transmembrane region" description="Helical" evidence="2">
    <location>
        <begin position="139"/>
        <end position="164"/>
    </location>
</feature>
<accession>A0A7S8CB67</accession>
<dbReference type="RefSeq" id="WP_239674299.1">
    <property type="nucleotide sequence ID" value="NZ_CP049742.1"/>
</dbReference>
<evidence type="ECO:0000313" key="3">
    <source>
        <dbReference type="EMBL" id="QPC46765.1"/>
    </source>
</evidence>
<keyword evidence="1 2" id="KW-0812">Transmembrane</keyword>
<organism evidence="3 4">
    <name type="scientific">Mangrovibacillus cuniculi</name>
    <dbReference type="NCBI Taxonomy" id="2593652"/>
    <lineage>
        <taxon>Bacteria</taxon>
        <taxon>Bacillati</taxon>
        <taxon>Bacillota</taxon>
        <taxon>Bacilli</taxon>
        <taxon>Bacillales</taxon>
        <taxon>Bacillaceae</taxon>
        <taxon>Mangrovibacillus</taxon>
    </lineage>
</organism>
<feature type="transmembrane region" description="Helical" evidence="2">
    <location>
        <begin position="176"/>
        <end position="197"/>
    </location>
</feature>
<dbReference type="GO" id="GO:0030435">
    <property type="term" value="P:sporulation resulting in formation of a cellular spore"/>
    <property type="evidence" value="ECO:0007669"/>
    <property type="project" value="UniProtKB-KW"/>
</dbReference>
<dbReference type="InterPro" id="IPR014196">
    <property type="entry name" value="SpoIIM"/>
</dbReference>
<feature type="transmembrane region" description="Helical" evidence="2">
    <location>
        <begin position="86"/>
        <end position="119"/>
    </location>
</feature>
<evidence type="ECO:0000256" key="1">
    <source>
        <dbReference type="PIRNR" id="PIRNR038973"/>
    </source>
</evidence>